<organism evidence="1 2">
    <name type="scientific">Rhabditophanes sp. KR3021</name>
    <dbReference type="NCBI Taxonomy" id="114890"/>
    <lineage>
        <taxon>Eukaryota</taxon>
        <taxon>Metazoa</taxon>
        <taxon>Ecdysozoa</taxon>
        <taxon>Nematoda</taxon>
        <taxon>Chromadorea</taxon>
        <taxon>Rhabditida</taxon>
        <taxon>Tylenchina</taxon>
        <taxon>Panagrolaimomorpha</taxon>
        <taxon>Strongyloidoidea</taxon>
        <taxon>Alloionematidae</taxon>
        <taxon>Rhabditophanes</taxon>
    </lineage>
</organism>
<reference evidence="2" key="1">
    <citation type="submission" date="2016-11" db="UniProtKB">
        <authorList>
            <consortium name="WormBaseParasite"/>
        </authorList>
    </citation>
    <scope>IDENTIFICATION</scope>
    <source>
        <strain evidence="2">KR3021</strain>
    </source>
</reference>
<evidence type="ECO:0000313" key="1">
    <source>
        <dbReference type="Proteomes" id="UP000095286"/>
    </source>
</evidence>
<dbReference type="WBParaSite" id="RSKR_0000351800.1">
    <property type="protein sequence ID" value="RSKR_0000351800.1"/>
    <property type="gene ID" value="RSKR_0000351800"/>
</dbReference>
<sequence length="350" mass="39852">MKRPGFAVNFPPNNNNISNYVGIPPEIGAIMNTITYRGVQYFNVTEKDFLHVHDLGSGCFGNVSKVHFTRVKDESIQLAVKLIKLTMNPADRRNAYMDCRVILNTHTHKNIVNCYGIVLDQQSIFICMEVMQTCLDKLIDNYFVGIGIPEQYVRIILVEILCGLKYLKSCKFMHRDVKPSNMLLNWDGMVKICDFGLSGTLLDSQVIGSDGKGDYRYLAPERVSPSTSRRYTARSDVWSLCVSMYQALTSENPFGLKNATPFHTYDLIVNVNVDLTRINGNDDMINFIQSGLQKIPENRPNCDELWEHPLVQKALSAKTSREYQIELSDWIGLFLNPIISIKNNLRCNYV</sequence>
<proteinExistence type="predicted"/>
<name>A0AC35TR17_9BILA</name>
<dbReference type="Proteomes" id="UP000095286">
    <property type="component" value="Unplaced"/>
</dbReference>
<accession>A0AC35TR17</accession>
<evidence type="ECO:0000313" key="2">
    <source>
        <dbReference type="WBParaSite" id="RSKR_0000351800.1"/>
    </source>
</evidence>
<protein>
    <submittedName>
        <fullName evidence="2">Protein kinase domain-containing protein</fullName>
    </submittedName>
</protein>